<evidence type="ECO:0000313" key="7">
    <source>
        <dbReference type="Proteomes" id="UP001597467"/>
    </source>
</evidence>
<dbReference type="InterPro" id="IPR036388">
    <property type="entry name" value="WH-like_DNA-bd_sf"/>
</dbReference>
<keyword evidence="3" id="KW-0804">Transcription</keyword>
<organism evidence="6 7">
    <name type="scientific">Lacinutrix gracilariae</name>
    <dbReference type="NCBI Taxonomy" id="1747198"/>
    <lineage>
        <taxon>Bacteria</taxon>
        <taxon>Pseudomonadati</taxon>
        <taxon>Bacteroidota</taxon>
        <taxon>Flavobacteriia</taxon>
        <taxon>Flavobacteriales</taxon>
        <taxon>Flavobacteriaceae</taxon>
        <taxon>Lacinutrix</taxon>
    </lineage>
</organism>
<reference evidence="7" key="1">
    <citation type="journal article" date="2019" name="Int. J. Syst. Evol. Microbiol.">
        <title>The Global Catalogue of Microorganisms (GCM) 10K type strain sequencing project: providing services to taxonomists for standard genome sequencing and annotation.</title>
        <authorList>
            <consortium name="The Broad Institute Genomics Platform"/>
            <consortium name="The Broad Institute Genome Sequencing Center for Infectious Disease"/>
            <person name="Wu L."/>
            <person name="Ma J."/>
        </authorList>
    </citation>
    <scope>NUCLEOTIDE SEQUENCE [LARGE SCALE GENOMIC DNA]</scope>
    <source>
        <strain evidence="7">KCTC 42808</strain>
    </source>
</reference>
<dbReference type="SUPFAM" id="SSF48008">
    <property type="entry name" value="GntR ligand-binding domain-like"/>
    <property type="match status" value="1"/>
</dbReference>
<dbReference type="EMBL" id="JBHULM010000011">
    <property type="protein sequence ID" value="MFD2542711.1"/>
    <property type="molecule type" value="Genomic_DNA"/>
</dbReference>
<dbReference type="Gene3D" id="1.20.120.530">
    <property type="entry name" value="GntR ligand-binding domain-like"/>
    <property type="match status" value="1"/>
</dbReference>
<dbReference type="SMART" id="SM00345">
    <property type="entry name" value="HTH_GNTR"/>
    <property type="match status" value="1"/>
</dbReference>
<keyword evidence="2" id="KW-0238">DNA-binding</keyword>
<dbReference type="PRINTS" id="PR00035">
    <property type="entry name" value="HTHGNTR"/>
</dbReference>
<evidence type="ECO:0000256" key="2">
    <source>
        <dbReference type="ARBA" id="ARBA00023125"/>
    </source>
</evidence>
<evidence type="ECO:0000256" key="3">
    <source>
        <dbReference type="ARBA" id="ARBA00023163"/>
    </source>
</evidence>
<feature type="coiled-coil region" evidence="4">
    <location>
        <begin position="120"/>
        <end position="147"/>
    </location>
</feature>
<feature type="domain" description="HTH gntR-type" evidence="5">
    <location>
        <begin position="12"/>
        <end position="80"/>
    </location>
</feature>
<evidence type="ECO:0000256" key="1">
    <source>
        <dbReference type="ARBA" id="ARBA00023015"/>
    </source>
</evidence>
<accession>A0ABW5K1Q5</accession>
<dbReference type="SMART" id="SM00895">
    <property type="entry name" value="FCD"/>
    <property type="match status" value="1"/>
</dbReference>
<keyword evidence="7" id="KW-1185">Reference proteome</keyword>
<dbReference type="Proteomes" id="UP001597467">
    <property type="component" value="Unassembled WGS sequence"/>
</dbReference>
<protein>
    <submittedName>
        <fullName evidence="6">FadR/GntR family transcriptional regulator</fullName>
    </submittedName>
</protein>
<dbReference type="InterPro" id="IPR000524">
    <property type="entry name" value="Tscrpt_reg_HTH_GntR"/>
</dbReference>
<sequence>MKLNIHTRPDNFDIQKHIIASIKDLINLKNLEPGDKLPAERVLSEKFKVSRSNVREAIQKLELYGLLKSIPQSGTFVANIGVIAMNGMIDDILGLGDPSFKSLVETRILLELKTVRLAAIRRTEEDLEKMKATLDAYSKKVLNKEDAVQEDLLFHLAIAKASGNSTMNTFMLIITPEIITNFKKYHFCDTYEGKQTIQEHEDIYNAIKDQNPQLAKQKMKEHFSELYQYCYNVKTNKKPTITDEN</sequence>
<evidence type="ECO:0000259" key="5">
    <source>
        <dbReference type="PROSITE" id="PS50949"/>
    </source>
</evidence>
<gene>
    <name evidence="6" type="ORF">ACFSSB_10320</name>
</gene>
<dbReference type="PROSITE" id="PS50949">
    <property type="entry name" value="HTH_GNTR"/>
    <property type="match status" value="1"/>
</dbReference>
<dbReference type="Pfam" id="PF07729">
    <property type="entry name" value="FCD"/>
    <property type="match status" value="1"/>
</dbReference>
<keyword evidence="4" id="KW-0175">Coiled coil</keyword>
<dbReference type="Gene3D" id="1.10.10.10">
    <property type="entry name" value="Winged helix-like DNA-binding domain superfamily/Winged helix DNA-binding domain"/>
    <property type="match status" value="1"/>
</dbReference>
<dbReference type="PANTHER" id="PTHR43537:SF5">
    <property type="entry name" value="UXU OPERON TRANSCRIPTIONAL REGULATOR"/>
    <property type="match status" value="1"/>
</dbReference>
<comment type="caution">
    <text evidence="6">The sequence shown here is derived from an EMBL/GenBank/DDBJ whole genome shotgun (WGS) entry which is preliminary data.</text>
</comment>
<keyword evidence="1" id="KW-0805">Transcription regulation</keyword>
<evidence type="ECO:0000256" key="4">
    <source>
        <dbReference type="SAM" id="Coils"/>
    </source>
</evidence>
<name>A0ABW5K1Q5_9FLAO</name>
<dbReference type="CDD" id="cd07377">
    <property type="entry name" value="WHTH_GntR"/>
    <property type="match status" value="1"/>
</dbReference>
<dbReference type="PANTHER" id="PTHR43537">
    <property type="entry name" value="TRANSCRIPTIONAL REGULATOR, GNTR FAMILY"/>
    <property type="match status" value="1"/>
</dbReference>
<dbReference type="InterPro" id="IPR036390">
    <property type="entry name" value="WH_DNA-bd_sf"/>
</dbReference>
<dbReference type="InterPro" id="IPR008920">
    <property type="entry name" value="TF_FadR/GntR_C"/>
</dbReference>
<dbReference type="InterPro" id="IPR011711">
    <property type="entry name" value="GntR_C"/>
</dbReference>
<dbReference type="SUPFAM" id="SSF46785">
    <property type="entry name" value="Winged helix' DNA-binding domain"/>
    <property type="match status" value="1"/>
</dbReference>
<dbReference type="Pfam" id="PF00392">
    <property type="entry name" value="GntR"/>
    <property type="match status" value="1"/>
</dbReference>
<dbReference type="RefSeq" id="WP_379903869.1">
    <property type="nucleotide sequence ID" value="NZ_JBHULM010000011.1"/>
</dbReference>
<evidence type="ECO:0000313" key="6">
    <source>
        <dbReference type="EMBL" id="MFD2542711.1"/>
    </source>
</evidence>
<proteinExistence type="predicted"/>